<dbReference type="Pfam" id="PF00106">
    <property type="entry name" value="adh_short"/>
    <property type="match status" value="1"/>
</dbReference>
<dbReference type="AlphaFoldDB" id="A0A544Z4P2"/>
<proteinExistence type="predicted"/>
<accession>A0A544Z4P2</accession>
<dbReference type="InterPro" id="IPR002347">
    <property type="entry name" value="SDR_fam"/>
</dbReference>
<evidence type="ECO:0000313" key="2">
    <source>
        <dbReference type="EMBL" id="TQS24030.1"/>
    </source>
</evidence>
<protein>
    <submittedName>
        <fullName evidence="2">SDR family NAD(P)-dependent oxidoreductase</fullName>
    </submittedName>
</protein>
<dbReference type="PANTHER" id="PTHR47534">
    <property type="entry name" value="YALI0E05731P"/>
    <property type="match status" value="1"/>
</dbReference>
<dbReference type="Proteomes" id="UP000316541">
    <property type="component" value="Unassembled WGS sequence"/>
</dbReference>
<name>A0A544Z4P2_9ACTN</name>
<dbReference type="EMBL" id="VIRM01000002">
    <property type="protein sequence ID" value="TQS24030.1"/>
    <property type="molecule type" value="Genomic_DNA"/>
</dbReference>
<dbReference type="SUPFAM" id="SSF51735">
    <property type="entry name" value="NAD(P)-binding Rossmann-fold domains"/>
    <property type="match status" value="1"/>
</dbReference>
<gene>
    <name evidence="2" type="ORF">FLX08_02900</name>
</gene>
<dbReference type="GO" id="GO:0016491">
    <property type="term" value="F:oxidoreductase activity"/>
    <property type="evidence" value="ECO:0007669"/>
    <property type="project" value="UniProtKB-KW"/>
</dbReference>
<dbReference type="RefSeq" id="WP_142616596.1">
    <property type="nucleotide sequence ID" value="NZ_VIRM01000002.1"/>
</dbReference>
<reference evidence="2 3" key="1">
    <citation type="submission" date="2019-07" db="EMBL/GenBank/DDBJ databases">
        <title>Microbispora hainanensis DSM 45428.</title>
        <authorList>
            <person name="Thawai C."/>
        </authorList>
    </citation>
    <scope>NUCLEOTIDE SEQUENCE [LARGE SCALE GENOMIC DNA]</scope>
    <source>
        <strain evidence="2 3">DSM 45428</strain>
    </source>
</reference>
<organism evidence="2 3">
    <name type="scientific">Microbispora hainanensis</name>
    <dbReference type="NCBI Taxonomy" id="568844"/>
    <lineage>
        <taxon>Bacteria</taxon>
        <taxon>Bacillati</taxon>
        <taxon>Actinomycetota</taxon>
        <taxon>Actinomycetes</taxon>
        <taxon>Streptosporangiales</taxon>
        <taxon>Streptosporangiaceae</taxon>
        <taxon>Microbispora</taxon>
    </lineage>
</organism>
<dbReference type="PANTHER" id="PTHR47534:SF3">
    <property type="entry name" value="ALCOHOL DEHYDROGENASE-LIKE C-TERMINAL DOMAIN-CONTAINING PROTEIN"/>
    <property type="match status" value="1"/>
</dbReference>
<dbReference type="Gene3D" id="3.40.50.720">
    <property type="entry name" value="NAD(P)-binding Rossmann-like Domain"/>
    <property type="match status" value="1"/>
</dbReference>
<keyword evidence="1" id="KW-0560">Oxidoreductase</keyword>
<comment type="caution">
    <text evidence="2">The sequence shown here is derived from an EMBL/GenBank/DDBJ whole genome shotgun (WGS) entry which is preliminary data.</text>
</comment>
<dbReference type="InterPro" id="IPR052228">
    <property type="entry name" value="Sec_Metab_Biosynth_Oxidored"/>
</dbReference>
<evidence type="ECO:0000313" key="3">
    <source>
        <dbReference type="Proteomes" id="UP000316541"/>
    </source>
</evidence>
<sequence length="280" mass="30260">MPGRRHKTVIISGGTDGMGRATALERLARGDRVTVIGSSEAKGRALLSDAANPNLRFVRADLSSIAEVERVVADVAEHHDSVDALALFANRISSKRRETADGLEYTFALYYLSRYLLGSRLRSLLNAAPDPVVVNVAGVGVTAGRIVWEDPQLTRRYGQVLAQLQAGRANDLLGVAFAAQPENRARYVLYHPGFTRSGVSGHRNPLVRGAIKVLAAFLAHPVAESIRPIIEWIDHPPAGALTAVDRGKPVDHSLKTLDPGNAERLLAYTEDLLGRLRADA</sequence>
<evidence type="ECO:0000256" key="1">
    <source>
        <dbReference type="ARBA" id="ARBA00023002"/>
    </source>
</evidence>
<dbReference type="InterPro" id="IPR036291">
    <property type="entry name" value="NAD(P)-bd_dom_sf"/>
</dbReference>